<dbReference type="PANTHER" id="PTHR46471">
    <property type="entry name" value="CHITIN DEACETYLASE"/>
    <property type="match status" value="1"/>
</dbReference>
<reference evidence="11" key="5">
    <citation type="submission" date="2015-06" db="UniProtKB">
        <authorList>
            <consortium name="EnsemblFungi"/>
        </authorList>
    </citation>
    <scope>IDENTIFICATION</scope>
    <source>
        <strain evidence="11">ATCC 64411</strain>
    </source>
</reference>
<protein>
    <submittedName>
        <fullName evidence="10">Chitin deacetylase</fullName>
    </submittedName>
</protein>
<comment type="cofactor">
    <cofactor evidence="1">
        <name>Co(2+)</name>
        <dbReference type="ChEBI" id="CHEBI:48828"/>
    </cofactor>
</comment>
<dbReference type="OrthoDB" id="407355at2759"/>
<dbReference type="OMA" id="MEHYKAY"/>
<evidence type="ECO:0000256" key="8">
    <source>
        <dbReference type="SAM" id="SignalP"/>
    </source>
</evidence>
<dbReference type="eggNOG" id="ENOG502QRIP">
    <property type="taxonomic scope" value="Eukaryota"/>
</dbReference>
<dbReference type="InterPro" id="IPR002509">
    <property type="entry name" value="NODB_dom"/>
</dbReference>
<dbReference type="GO" id="GO:0046872">
    <property type="term" value="F:metal ion binding"/>
    <property type="evidence" value="ECO:0007669"/>
    <property type="project" value="UniProtKB-KW"/>
</dbReference>
<feature type="domain" description="NodB homology" evidence="9">
    <location>
        <begin position="57"/>
        <end position="243"/>
    </location>
</feature>
<dbReference type="EMBL" id="GL876981">
    <property type="protein sequence ID" value="KLU92466.1"/>
    <property type="molecule type" value="Genomic_DNA"/>
</dbReference>
<keyword evidence="3 8" id="KW-0732">Signal</keyword>
<dbReference type="CDD" id="cd10951">
    <property type="entry name" value="CE4_ClCDA_like"/>
    <property type="match status" value="1"/>
</dbReference>
<dbReference type="GO" id="GO:0005975">
    <property type="term" value="P:carbohydrate metabolic process"/>
    <property type="evidence" value="ECO:0007669"/>
    <property type="project" value="InterPro"/>
</dbReference>
<keyword evidence="4" id="KW-0378">Hydrolase</keyword>
<accession>A0A0C4EF73</accession>
<name>A0A0C4EF73_MAGP6</name>
<dbReference type="PROSITE" id="PS51677">
    <property type="entry name" value="NODB"/>
    <property type="match status" value="1"/>
</dbReference>
<dbReference type="Pfam" id="PF01522">
    <property type="entry name" value="Polysacc_deac_1"/>
    <property type="match status" value="1"/>
</dbReference>
<feature type="region of interest" description="Disordered" evidence="7">
    <location>
        <begin position="255"/>
        <end position="367"/>
    </location>
</feature>
<reference evidence="11" key="4">
    <citation type="journal article" date="2015" name="G3 (Bethesda)">
        <title>Genome sequences of three phytopathogenic species of the Magnaporthaceae family of fungi.</title>
        <authorList>
            <person name="Okagaki L.H."/>
            <person name="Nunes C.C."/>
            <person name="Sailsbery J."/>
            <person name="Clay B."/>
            <person name="Brown D."/>
            <person name="John T."/>
            <person name="Oh Y."/>
            <person name="Young N."/>
            <person name="Fitzgerald M."/>
            <person name="Haas B.J."/>
            <person name="Zeng Q."/>
            <person name="Young S."/>
            <person name="Adiconis X."/>
            <person name="Fan L."/>
            <person name="Levin J.Z."/>
            <person name="Mitchell T.K."/>
            <person name="Okubara P.A."/>
            <person name="Farman M.L."/>
            <person name="Kohn L.M."/>
            <person name="Birren B."/>
            <person name="Ma L.-J."/>
            <person name="Dean R.A."/>
        </authorList>
    </citation>
    <scope>NUCLEOTIDE SEQUENCE</scope>
    <source>
        <strain evidence="11">ATCC 64411 / 73-15</strain>
    </source>
</reference>
<evidence type="ECO:0000313" key="10">
    <source>
        <dbReference type="EMBL" id="KLU92466.1"/>
    </source>
</evidence>
<evidence type="ECO:0000256" key="6">
    <source>
        <dbReference type="ARBA" id="ARBA00023285"/>
    </source>
</evidence>
<dbReference type="PANTHER" id="PTHR46471:SF2">
    <property type="entry name" value="CHITIN DEACETYLASE-RELATED"/>
    <property type="match status" value="1"/>
</dbReference>
<evidence type="ECO:0000256" key="7">
    <source>
        <dbReference type="SAM" id="MobiDB-lite"/>
    </source>
</evidence>
<reference evidence="12" key="1">
    <citation type="submission" date="2010-05" db="EMBL/GenBank/DDBJ databases">
        <title>The genome sequence of Magnaporthe poae strain ATCC 64411.</title>
        <authorList>
            <person name="Ma L.-J."/>
            <person name="Dead R."/>
            <person name="Young S."/>
            <person name="Zeng Q."/>
            <person name="Koehrsen M."/>
            <person name="Alvarado L."/>
            <person name="Berlin A."/>
            <person name="Chapman S.B."/>
            <person name="Chen Z."/>
            <person name="Freedman E."/>
            <person name="Gellesch M."/>
            <person name="Goldberg J."/>
            <person name="Griggs A."/>
            <person name="Gujja S."/>
            <person name="Heilman E.R."/>
            <person name="Heiman D."/>
            <person name="Hepburn T."/>
            <person name="Howarth C."/>
            <person name="Jen D."/>
            <person name="Larson L."/>
            <person name="Mehta T."/>
            <person name="Neiman D."/>
            <person name="Pearson M."/>
            <person name="Roberts A."/>
            <person name="Saif S."/>
            <person name="Shea T."/>
            <person name="Shenoy N."/>
            <person name="Sisk P."/>
            <person name="Stolte C."/>
            <person name="Sykes S."/>
            <person name="Walk T."/>
            <person name="White J."/>
            <person name="Yandava C."/>
            <person name="Haas B."/>
            <person name="Nusbaum C."/>
            <person name="Birren B."/>
        </authorList>
    </citation>
    <scope>NUCLEOTIDE SEQUENCE [LARGE SCALE GENOMIC DNA]</scope>
    <source>
        <strain evidence="12">ATCC 64411 / 73-15</strain>
    </source>
</reference>
<dbReference type="Gene3D" id="3.20.20.370">
    <property type="entry name" value="Glycoside hydrolase/deacetylase"/>
    <property type="match status" value="1"/>
</dbReference>
<evidence type="ECO:0000313" key="12">
    <source>
        <dbReference type="Proteomes" id="UP000011715"/>
    </source>
</evidence>
<evidence type="ECO:0000256" key="3">
    <source>
        <dbReference type="ARBA" id="ARBA00022729"/>
    </source>
</evidence>
<evidence type="ECO:0000256" key="4">
    <source>
        <dbReference type="ARBA" id="ARBA00022801"/>
    </source>
</evidence>
<reference evidence="10" key="3">
    <citation type="submission" date="2011-03" db="EMBL/GenBank/DDBJ databases">
        <title>Annotation of Magnaporthe poae ATCC 64411.</title>
        <authorList>
            <person name="Ma L.-J."/>
            <person name="Dead R."/>
            <person name="Young S.K."/>
            <person name="Zeng Q."/>
            <person name="Gargeya S."/>
            <person name="Fitzgerald M."/>
            <person name="Haas B."/>
            <person name="Abouelleil A."/>
            <person name="Alvarado L."/>
            <person name="Arachchi H.M."/>
            <person name="Berlin A."/>
            <person name="Brown A."/>
            <person name="Chapman S.B."/>
            <person name="Chen Z."/>
            <person name="Dunbar C."/>
            <person name="Freedman E."/>
            <person name="Gearin G."/>
            <person name="Gellesch M."/>
            <person name="Goldberg J."/>
            <person name="Griggs A."/>
            <person name="Gujja S."/>
            <person name="Heiman D."/>
            <person name="Howarth C."/>
            <person name="Larson L."/>
            <person name="Lui A."/>
            <person name="MacDonald P.J.P."/>
            <person name="Mehta T."/>
            <person name="Montmayeur A."/>
            <person name="Murphy C."/>
            <person name="Neiman D."/>
            <person name="Pearson M."/>
            <person name="Priest M."/>
            <person name="Roberts A."/>
            <person name="Saif S."/>
            <person name="Shea T."/>
            <person name="Shenoy N."/>
            <person name="Sisk P."/>
            <person name="Stolte C."/>
            <person name="Sykes S."/>
            <person name="Yandava C."/>
            <person name="Wortman J."/>
            <person name="Nusbaum C."/>
            <person name="Birren B."/>
        </authorList>
    </citation>
    <scope>NUCLEOTIDE SEQUENCE</scope>
    <source>
        <strain evidence="10">ATCC 64411</strain>
    </source>
</reference>
<sequence length="422" mass="43559">MSSIRLISVSLLAAVAMAHPHIIVETEGSLDPRALSARPRFGNLPYGMSLTSCSRPGLVALTFDDGPGPFTAHVLDLLEQAGNLKATFFLNGQNGNGGITVAALQPVVKRMVANGHQVGSHSFSHANFDEITEDQRVQELVKNEDAFEAVLGFIPTYFRPPFTACGAACQATATKLGYRITDYDLDTKDYEGDYVAAKSKFSTGVSQNPKSFVSLAHDIHERTSNELVPFMIEQAKAKGYQFVTMGDCLGDPMENWYRDPKSGQPFAGAKPAMPSQPSSAPTSNSSTPSTPAGGKPTSAGANPTTPSSPAGSKPTMPVGAKPIGSGNSTTPRAPAGARPTAPAGGVATRPTLSNGTTSRGFGGGGGAVSGVPTSVAFANGTRPATVSQTSTPNTPPIKSGAAHTMAIVQTIVGTVLAMALLI</sequence>
<dbReference type="VEuPathDB" id="FungiDB:MAPG_11411"/>
<evidence type="ECO:0000259" key="9">
    <source>
        <dbReference type="PROSITE" id="PS51677"/>
    </source>
</evidence>
<dbReference type="EMBL" id="ADBL01002815">
    <property type="status" value="NOT_ANNOTATED_CDS"/>
    <property type="molecule type" value="Genomic_DNA"/>
</dbReference>
<feature type="chain" id="PRO_5009386027" evidence="8">
    <location>
        <begin position="19"/>
        <end position="422"/>
    </location>
</feature>
<evidence type="ECO:0000256" key="1">
    <source>
        <dbReference type="ARBA" id="ARBA00001941"/>
    </source>
</evidence>
<feature type="compositionally biased region" description="Low complexity" evidence="7">
    <location>
        <begin position="329"/>
        <end position="348"/>
    </location>
</feature>
<feature type="compositionally biased region" description="Low complexity" evidence="7">
    <location>
        <begin position="275"/>
        <end position="291"/>
    </location>
</feature>
<feature type="compositionally biased region" description="Polar residues" evidence="7">
    <location>
        <begin position="299"/>
        <end position="310"/>
    </location>
</feature>
<evidence type="ECO:0000313" key="11">
    <source>
        <dbReference type="EnsemblFungi" id="MAPG_11411T0"/>
    </source>
</evidence>
<keyword evidence="2" id="KW-0479">Metal-binding</keyword>
<dbReference type="GO" id="GO:0016810">
    <property type="term" value="F:hydrolase activity, acting on carbon-nitrogen (but not peptide) bonds"/>
    <property type="evidence" value="ECO:0007669"/>
    <property type="project" value="InterPro"/>
</dbReference>
<keyword evidence="6" id="KW-0170">Cobalt</keyword>
<keyword evidence="5" id="KW-0119">Carbohydrate metabolism</keyword>
<proteinExistence type="predicted"/>
<dbReference type="STRING" id="644358.A0A0C4EF73"/>
<evidence type="ECO:0000256" key="5">
    <source>
        <dbReference type="ARBA" id="ARBA00023277"/>
    </source>
</evidence>
<organism evidence="11 12">
    <name type="scientific">Magnaporthiopsis poae (strain ATCC 64411 / 73-15)</name>
    <name type="common">Kentucky bluegrass fungus</name>
    <name type="synonym">Magnaporthe poae</name>
    <dbReference type="NCBI Taxonomy" id="644358"/>
    <lineage>
        <taxon>Eukaryota</taxon>
        <taxon>Fungi</taxon>
        <taxon>Dikarya</taxon>
        <taxon>Ascomycota</taxon>
        <taxon>Pezizomycotina</taxon>
        <taxon>Sordariomycetes</taxon>
        <taxon>Sordariomycetidae</taxon>
        <taxon>Magnaporthales</taxon>
        <taxon>Magnaporthaceae</taxon>
        <taxon>Magnaporthiopsis</taxon>
    </lineage>
</organism>
<dbReference type="AlphaFoldDB" id="A0A0C4EF73"/>
<dbReference type="SUPFAM" id="SSF88713">
    <property type="entry name" value="Glycoside hydrolase/deacetylase"/>
    <property type="match status" value="1"/>
</dbReference>
<gene>
    <name evidence="10" type="ORF">MAPG_11411</name>
</gene>
<evidence type="ECO:0000256" key="2">
    <source>
        <dbReference type="ARBA" id="ARBA00022723"/>
    </source>
</evidence>
<feature type="signal peptide" evidence="8">
    <location>
        <begin position="1"/>
        <end position="18"/>
    </location>
</feature>
<dbReference type="Proteomes" id="UP000011715">
    <property type="component" value="Unassembled WGS sequence"/>
</dbReference>
<reference evidence="10" key="2">
    <citation type="submission" date="2010-05" db="EMBL/GenBank/DDBJ databases">
        <title>The Genome Sequence of Magnaporthe poae strain ATCC 64411.</title>
        <authorList>
            <consortium name="The Broad Institute Genome Sequencing Platform"/>
            <consortium name="Broad Institute Genome Sequencing Center for Infectious Disease"/>
            <person name="Ma L.-J."/>
            <person name="Dead R."/>
            <person name="Young S."/>
            <person name="Zeng Q."/>
            <person name="Koehrsen M."/>
            <person name="Alvarado L."/>
            <person name="Berlin A."/>
            <person name="Chapman S.B."/>
            <person name="Chen Z."/>
            <person name="Freedman E."/>
            <person name="Gellesch M."/>
            <person name="Goldberg J."/>
            <person name="Griggs A."/>
            <person name="Gujja S."/>
            <person name="Heilman E.R."/>
            <person name="Heiman D."/>
            <person name="Hepburn T."/>
            <person name="Howarth C."/>
            <person name="Jen D."/>
            <person name="Larson L."/>
            <person name="Mehta T."/>
            <person name="Neiman D."/>
            <person name="Pearson M."/>
            <person name="Roberts A."/>
            <person name="Saif S."/>
            <person name="Shea T."/>
            <person name="Shenoy N."/>
            <person name="Sisk P."/>
            <person name="Stolte C."/>
            <person name="Sykes S."/>
            <person name="Walk T."/>
            <person name="White J."/>
            <person name="Yandava C."/>
            <person name="Haas B."/>
            <person name="Nusbaum C."/>
            <person name="Birren B."/>
        </authorList>
    </citation>
    <scope>NUCLEOTIDE SEQUENCE</scope>
    <source>
        <strain evidence="10">ATCC 64411</strain>
    </source>
</reference>
<keyword evidence="12" id="KW-1185">Reference proteome</keyword>
<dbReference type="EnsemblFungi" id="MAPG_11411T0">
    <property type="protein sequence ID" value="MAPG_11411T0"/>
    <property type="gene ID" value="MAPG_11411"/>
</dbReference>
<dbReference type="InterPro" id="IPR011330">
    <property type="entry name" value="Glyco_hydro/deAcase_b/a-brl"/>
</dbReference>